<evidence type="ECO:0000256" key="2">
    <source>
        <dbReference type="ARBA" id="ARBA00023136"/>
    </source>
</evidence>
<protein>
    <recommendedName>
        <fullName evidence="3">Bacterial surface antigen (D15) domain-containing protein</fullName>
    </recommendedName>
</protein>
<comment type="caution">
    <text evidence="4">The sequence shown here is derived from an EMBL/GenBank/DDBJ whole genome shotgun (WGS) entry which is preliminary data.</text>
</comment>
<gene>
    <name evidence="4" type="ORF">CTEN210_02653</name>
</gene>
<dbReference type="Pfam" id="PF01103">
    <property type="entry name" value="Omp85"/>
    <property type="match status" value="1"/>
</dbReference>
<dbReference type="AlphaFoldDB" id="A0AAD3CIB7"/>
<evidence type="ECO:0000259" key="3">
    <source>
        <dbReference type="Pfam" id="PF01103"/>
    </source>
</evidence>
<name>A0AAD3CIB7_9STRA</name>
<dbReference type="Proteomes" id="UP001054902">
    <property type="component" value="Unassembled WGS sequence"/>
</dbReference>
<reference evidence="4 5" key="1">
    <citation type="journal article" date="2021" name="Sci. Rep.">
        <title>The genome of the diatom Chaetoceros tenuissimus carries an ancient integrated fragment of an extant virus.</title>
        <authorList>
            <person name="Hongo Y."/>
            <person name="Kimura K."/>
            <person name="Takaki Y."/>
            <person name="Yoshida Y."/>
            <person name="Baba S."/>
            <person name="Kobayashi G."/>
            <person name="Nagasaki K."/>
            <person name="Hano T."/>
            <person name="Tomaru Y."/>
        </authorList>
    </citation>
    <scope>NUCLEOTIDE SEQUENCE [LARGE SCALE GENOMIC DNA]</scope>
    <source>
        <strain evidence="4 5">NIES-3715</strain>
    </source>
</reference>
<keyword evidence="5" id="KW-1185">Reference proteome</keyword>
<proteinExistence type="predicted"/>
<dbReference type="Gene3D" id="2.40.160.50">
    <property type="entry name" value="membrane protein fhac: a member of the omp85/tpsb transporter family"/>
    <property type="match status" value="1"/>
</dbReference>
<organism evidence="4 5">
    <name type="scientific">Chaetoceros tenuissimus</name>
    <dbReference type="NCBI Taxonomy" id="426638"/>
    <lineage>
        <taxon>Eukaryota</taxon>
        <taxon>Sar</taxon>
        <taxon>Stramenopiles</taxon>
        <taxon>Ochrophyta</taxon>
        <taxon>Bacillariophyta</taxon>
        <taxon>Coscinodiscophyceae</taxon>
        <taxon>Chaetocerotophycidae</taxon>
        <taxon>Chaetocerotales</taxon>
        <taxon>Chaetocerotaceae</taxon>
        <taxon>Chaetoceros</taxon>
    </lineage>
</organism>
<evidence type="ECO:0000313" key="5">
    <source>
        <dbReference type="Proteomes" id="UP001054902"/>
    </source>
</evidence>
<keyword evidence="2" id="KW-0472">Membrane</keyword>
<feature type="domain" description="Bacterial surface antigen (D15)" evidence="3">
    <location>
        <begin position="310"/>
        <end position="553"/>
    </location>
</feature>
<dbReference type="EMBL" id="BLLK01000022">
    <property type="protein sequence ID" value="GFH46179.1"/>
    <property type="molecule type" value="Genomic_DNA"/>
</dbReference>
<accession>A0AAD3CIB7</accession>
<dbReference type="GO" id="GO:0019867">
    <property type="term" value="C:outer membrane"/>
    <property type="evidence" value="ECO:0007669"/>
    <property type="project" value="InterPro"/>
</dbReference>
<evidence type="ECO:0000256" key="1">
    <source>
        <dbReference type="ARBA" id="ARBA00004370"/>
    </source>
</evidence>
<dbReference type="InterPro" id="IPR000184">
    <property type="entry name" value="Bac_surfAg_D15"/>
</dbReference>
<comment type="subcellular location">
    <subcellularLocation>
        <location evidence="1">Membrane</location>
    </subcellularLocation>
</comment>
<evidence type="ECO:0000313" key="4">
    <source>
        <dbReference type="EMBL" id="GFH46179.1"/>
    </source>
</evidence>
<sequence length="554" mass="59575">MSNQQKRLEELNERLSNYVQNYPIKLIFPANVFGTKQKSKLNLQEEEQQSPSTYKDENVPIRTSTDFINYRLLDSDINFLAEEATPLNNITDALQDFVADLEKTGCYESVQVVLGRPKDLPSNNEARQLDVILQEKNWYKLYIGGGIKQDHASAISSNGMIPKVQFESSASLINLSGECDVTQLNYAVDQTSTPTLVFSHTRPLYSLLSGSLSDSILNMDDGSKIGVTLKASLDTVDYEHIRSSRDHVQKIGVKVANSTIGSSSTGHGPGNDEIYSGLEWSLALRDIVPRRSLSSPYQCDASPEVLAGCGPNLKHSLKADYRLNGYLTDDRFNPTAGIDSYGGVEVAGPPGDIGFIKTWGGGAVHIPIVPELDEEEKDQAGFFNNLLNGLSLHSSIHFGALKGLSFGGLCSGSDATNLSDRFHVGGSHQLRGFLPSGIGPRSLVGGASTPAGDSLGGEVFYTASTMLSMPFPGNRLLQSNGVRLFGFANAGTLTSFGNAMDIGAFMRSSRTAVGGGISVGTQMGKIELTYAVPLRYGPSDARRSIQGGIGFTFG</sequence>